<proteinExistence type="predicted"/>
<feature type="compositionally biased region" description="Low complexity" evidence="1">
    <location>
        <begin position="49"/>
        <end position="64"/>
    </location>
</feature>
<protein>
    <submittedName>
        <fullName evidence="3">Uncharacterized protein LOC113403880</fullName>
    </submittedName>
</protein>
<dbReference type="OrthoDB" id="10475675at2759"/>
<gene>
    <name evidence="3" type="primary">LOC113403880</name>
</gene>
<dbReference type="AlphaFoldDB" id="A0A8B8IT13"/>
<name>A0A8B8IT13_VANTA</name>
<reference evidence="3" key="1">
    <citation type="submission" date="2025-08" db="UniProtKB">
        <authorList>
            <consortium name="RefSeq"/>
        </authorList>
    </citation>
    <scope>IDENTIFICATION</scope>
    <source>
        <tissue evidence="3">Whole body</tissue>
    </source>
</reference>
<accession>A0A8B8IT13</accession>
<feature type="compositionally biased region" description="Polar residues" evidence="1">
    <location>
        <begin position="107"/>
        <end position="116"/>
    </location>
</feature>
<feature type="compositionally biased region" description="Polar residues" evidence="1">
    <location>
        <begin position="30"/>
        <end position="48"/>
    </location>
</feature>
<dbReference type="Proteomes" id="UP001652626">
    <property type="component" value="Chromosome Z"/>
</dbReference>
<dbReference type="GeneID" id="113403880"/>
<feature type="compositionally biased region" description="Basic residues" evidence="1">
    <location>
        <begin position="117"/>
        <end position="133"/>
    </location>
</feature>
<organism evidence="2 3">
    <name type="scientific">Vanessa tameamea</name>
    <name type="common">Kamehameha butterfly</name>
    <dbReference type="NCBI Taxonomy" id="334116"/>
    <lineage>
        <taxon>Eukaryota</taxon>
        <taxon>Metazoa</taxon>
        <taxon>Ecdysozoa</taxon>
        <taxon>Arthropoda</taxon>
        <taxon>Hexapoda</taxon>
        <taxon>Insecta</taxon>
        <taxon>Pterygota</taxon>
        <taxon>Neoptera</taxon>
        <taxon>Endopterygota</taxon>
        <taxon>Lepidoptera</taxon>
        <taxon>Glossata</taxon>
        <taxon>Ditrysia</taxon>
        <taxon>Papilionoidea</taxon>
        <taxon>Nymphalidae</taxon>
        <taxon>Nymphalinae</taxon>
        <taxon>Vanessa</taxon>
    </lineage>
</organism>
<dbReference type="RefSeq" id="XP_026500288.2">
    <property type="nucleotide sequence ID" value="XM_026644503.2"/>
</dbReference>
<feature type="region of interest" description="Disordered" evidence="1">
    <location>
        <begin position="104"/>
        <end position="133"/>
    </location>
</feature>
<evidence type="ECO:0000256" key="1">
    <source>
        <dbReference type="SAM" id="MobiDB-lite"/>
    </source>
</evidence>
<feature type="region of interest" description="Disordered" evidence="1">
    <location>
        <begin position="17"/>
        <end position="68"/>
    </location>
</feature>
<keyword evidence="2" id="KW-1185">Reference proteome</keyword>
<evidence type="ECO:0000313" key="3">
    <source>
        <dbReference type="RefSeq" id="XP_026500288.2"/>
    </source>
</evidence>
<evidence type="ECO:0000313" key="2">
    <source>
        <dbReference type="Proteomes" id="UP001652626"/>
    </source>
</evidence>
<sequence>MVIKAYTDLQSEIEYNEVEVPRPKKRPHKNQNATNANHGNSCQKPTCTNNNESSASCNSSSSNNQPLQRFNNSILTTDINQHHHPEETASHHSSVPYEGQNDVIAQPCTSSNQSRNLPKKRKLRVRRDRQGSKKKCANCEMSERRLRHAEKKDETIRMRNELLRKNIFLLNMRSELLYNILVAIELTQQ</sequence>